<dbReference type="InterPro" id="IPR053926">
    <property type="entry name" value="RecX_HTH_1st"/>
</dbReference>
<dbReference type="GO" id="GO:0005737">
    <property type="term" value="C:cytoplasm"/>
    <property type="evidence" value="ECO:0007669"/>
    <property type="project" value="UniProtKB-SubCell"/>
</dbReference>
<dbReference type="AlphaFoldDB" id="A0A381SDS4"/>
<dbReference type="Pfam" id="PF21982">
    <property type="entry name" value="RecX_HTH1"/>
    <property type="match status" value="1"/>
</dbReference>
<organism evidence="4">
    <name type="scientific">marine metagenome</name>
    <dbReference type="NCBI Taxonomy" id="408172"/>
    <lineage>
        <taxon>unclassified sequences</taxon>
        <taxon>metagenomes</taxon>
        <taxon>ecological metagenomes</taxon>
    </lineage>
</organism>
<accession>A0A381SDS4</accession>
<evidence type="ECO:0000256" key="2">
    <source>
        <dbReference type="ARBA" id="ARBA00022490"/>
    </source>
</evidence>
<dbReference type="InterPro" id="IPR003783">
    <property type="entry name" value="Regulatory_RecX"/>
</dbReference>
<evidence type="ECO:0000313" key="4">
    <source>
        <dbReference type="EMBL" id="SVA01649.1"/>
    </source>
</evidence>
<sequence length="161" mass="18233">MPAPRTANAYQIALRLLARRELSSNQLRERLVRRELPAVEIETAITRLTHNGAVDDGRVAHAYARRAAEVKFRGKRRTRREIEALGIDAETAGQAVADVFSETDEETVLEHAIDKRLDGPVRDRAQFRRLYQSLLRQGFPTDRIVAQLLSRAEGNGTFVEE</sequence>
<dbReference type="GO" id="GO:0006282">
    <property type="term" value="P:regulation of DNA repair"/>
    <property type="evidence" value="ECO:0007669"/>
    <property type="project" value="InterPro"/>
</dbReference>
<protein>
    <recommendedName>
        <fullName evidence="3">RecX first three-helical domain-containing protein</fullName>
    </recommendedName>
</protein>
<feature type="domain" description="RecX first three-helical" evidence="3">
    <location>
        <begin position="9"/>
        <end position="48"/>
    </location>
</feature>
<dbReference type="HAMAP" id="MF_01114">
    <property type="entry name" value="RecX"/>
    <property type="match status" value="1"/>
</dbReference>
<reference evidence="4" key="1">
    <citation type="submission" date="2018-05" db="EMBL/GenBank/DDBJ databases">
        <authorList>
            <person name="Lanie J.A."/>
            <person name="Ng W.-L."/>
            <person name="Kazmierczak K.M."/>
            <person name="Andrzejewski T.M."/>
            <person name="Davidsen T.M."/>
            <person name="Wayne K.J."/>
            <person name="Tettelin H."/>
            <person name="Glass J.I."/>
            <person name="Rusch D."/>
            <person name="Podicherti R."/>
            <person name="Tsui H.-C.T."/>
            <person name="Winkler M.E."/>
        </authorList>
    </citation>
    <scope>NUCLEOTIDE SEQUENCE</scope>
</reference>
<keyword evidence="2" id="KW-0963">Cytoplasm</keyword>
<gene>
    <name evidence="4" type="ORF">METZ01_LOCUS54503</name>
</gene>
<dbReference type="EMBL" id="UINC01002926">
    <property type="protein sequence ID" value="SVA01649.1"/>
    <property type="molecule type" value="Genomic_DNA"/>
</dbReference>
<comment type="subcellular location">
    <subcellularLocation>
        <location evidence="1">Cytoplasm</location>
    </subcellularLocation>
</comment>
<dbReference type="PANTHER" id="PTHR33602">
    <property type="entry name" value="REGULATORY PROTEIN RECX FAMILY PROTEIN"/>
    <property type="match status" value="1"/>
</dbReference>
<evidence type="ECO:0000256" key="1">
    <source>
        <dbReference type="ARBA" id="ARBA00004496"/>
    </source>
</evidence>
<name>A0A381SDS4_9ZZZZ</name>
<evidence type="ECO:0000259" key="3">
    <source>
        <dbReference type="Pfam" id="PF21982"/>
    </source>
</evidence>
<proteinExistence type="inferred from homology"/>
<dbReference type="Gene3D" id="1.10.10.10">
    <property type="entry name" value="Winged helix-like DNA-binding domain superfamily/Winged helix DNA-binding domain"/>
    <property type="match status" value="1"/>
</dbReference>
<dbReference type="InterPro" id="IPR036388">
    <property type="entry name" value="WH-like_DNA-bd_sf"/>
</dbReference>
<dbReference type="PANTHER" id="PTHR33602:SF1">
    <property type="entry name" value="REGULATORY PROTEIN RECX FAMILY PROTEIN"/>
    <property type="match status" value="1"/>
</dbReference>